<keyword evidence="2" id="KW-1185">Reference proteome</keyword>
<gene>
    <name evidence="1" type="ORF">K7432_014824</name>
</gene>
<dbReference type="Proteomes" id="UP001479436">
    <property type="component" value="Unassembled WGS sequence"/>
</dbReference>
<dbReference type="PANTHER" id="PTHR31009">
    <property type="entry name" value="S-ADENOSYL-L-METHIONINE:CARBOXYL METHYLTRANSFERASE FAMILY PROTEIN"/>
    <property type="match status" value="1"/>
</dbReference>
<organism evidence="1 2">
    <name type="scientific">Basidiobolus ranarum</name>
    <dbReference type="NCBI Taxonomy" id="34480"/>
    <lineage>
        <taxon>Eukaryota</taxon>
        <taxon>Fungi</taxon>
        <taxon>Fungi incertae sedis</taxon>
        <taxon>Zoopagomycota</taxon>
        <taxon>Entomophthoromycotina</taxon>
        <taxon>Basidiobolomycetes</taxon>
        <taxon>Basidiobolales</taxon>
        <taxon>Basidiobolaceae</taxon>
        <taxon>Basidiobolus</taxon>
    </lineage>
</organism>
<comment type="caution">
    <text evidence="1">The sequence shown here is derived from an EMBL/GenBank/DDBJ whole genome shotgun (WGS) entry which is preliminary data.</text>
</comment>
<evidence type="ECO:0000313" key="2">
    <source>
        <dbReference type="Proteomes" id="UP001479436"/>
    </source>
</evidence>
<dbReference type="EMBL" id="JASJQH010001798">
    <property type="protein sequence ID" value="KAK9760787.1"/>
    <property type="molecule type" value="Genomic_DNA"/>
</dbReference>
<reference evidence="1 2" key="1">
    <citation type="submission" date="2023-04" db="EMBL/GenBank/DDBJ databases">
        <title>Genome of Basidiobolus ranarum AG-B5.</title>
        <authorList>
            <person name="Stajich J.E."/>
            <person name="Carter-House D."/>
            <person name="Gryganskyi A."/>
        </authorList>
    </citation>
    <scope>NUCLEOTIDE SEQUENCE [LARGE SCALE GENOMIC DNA]</scope>
    <source>
        <strain evidence="1 2">AG-B5</strain>
    </source>
</reference>
<dbReference type="SUPFAM" id="SSF53335">
    <property type="entry name" value="S-adenosyl-L-methionine-dependent methyltransferases"/>
    <property type="match status" value="1"/>
</dbReference>
<dbReference type="Pfam" id="PF03492">
    <property type="entry name" value="Methyltransf_7"/>
    <property type="match status" value="1"/>
</dbReference>
<evidence type="ECO:0000313" key="1">
    <source>
        <dbReference type="EMBL" id="KAK9760787.1"/>
    </source>
</evidence>
<proteinExistence type="predicted"/>
<protein>
    <submittedName>
        <fullName evidence="1">Uncharacterized protein</fullName>
    </submittedName>
</protein>
<dbReference type="InterPro" id="IPR005299">
    <property type="entry name" value="MeTrfase_7"/>
</dbReference>
<dbReference type="Gene3D" id="3.40.50.150">
    <property type="entry name" value="Vaccinia Virus protein VP39"/>
    <property type="match status" value="1"/>
</dbReference>
<accession>A0ABR2WGZ2</accession>
<name>A0ABR2WGZ2_9FUNG</name>
<dbReference type="InterPro" id="IPR029063">
    <property type="entry name" value="SAM-dependent_MTases_sf"/>
</dbReference>
<sequence length="388" mass="44451">MSQNIQSPCVRHTLPKGQLVVRADGHTKSYHPQLLILTFWNSVESQNCTTQPMKDYNSNSKIQAQFNQLGIDELKALVQRQAPNISTTFTIGDFGCSHGGNSMTIINAILDSIQATRKDTTPLSVQVYHNDLPSNDFEEVFKCLHDPNLTYQYHSLLKVNPDNQILTMISAKSFYSQCLPSNHLDIGVAFNCAHWLQDIPIPLYRPLTFASSKITAQEKHQLQEESHRELVAFLQSRSIELRDGGHMMFSVLSQYEGLKDFDDIWQQHIEENNIDIMLLDAATIPLFPRIREDIERAIQEVPTLNLVKCTPNSHPCLFGHGDYGIAQMKAFTWPQIQAGLAKRQVFSNETQLEEFIEEYFRKIQRFYENREEQMLTLLFSTVEKVSNA</sequence>